<name>A0A5Q4BB13_9PEZI</name>
<dbReference type="PANTHER" id="PTHR33112">
    <property type="entry name" value="DOMAIN PROTEIN, PUTATIVE-RELATED"/>
    <property type="match status" value="1"/>
</dbReference>
<proteinExistence type="predicted"/>
<reference evidence="2 3" key="1">
    <citation type="journal article" date="2019" name="Sci. Rep.">
        <title>Colletotrichum shisoi sp. nov., an anthracnose pathogen of Perilla frutescens in Japan: molecular phylogenetic, morphological and genomic evidence.</title>
        <authorList>
            <person name="Gan P."/>
            <person name="Tsushima A."/>
            <person name="Hiroyama R."/>
            <person name="Narusaka M."/>
            <person name="Takano Y."/>
            <person name="Narusaka Y."/>
            <person name="Kawaradani M."/>
            <person name="Damm U."/>
            <person name="Shirasu K."/>
        </authorList>
    </citation>
    <scope>NUCLEOTIDE SEQUENCE [LARGE SCALE GENOMIC DNA]</scope>
    <source>
        <strain evidence="2 3">PG-2018a</strain>
    </source>
</reference>
<sequence>MGYGRISEDVSDLWISLVNNYLGCQLTFPEDKLYTFSGITKLFQQLSGNEFLADVWRSHILRHIAWQVERPAPKNTAKYRAPSWLWASINGPVEMKRLLDDKPSFTFKSRTPRPRWSGMMARQTQSAVSLS</sequence>
<comment type="caution">
    <text evidence="2">The sequence shown here is derived from an EMBL/GenBank/DDBJ whole genome shotgun (WGS) entry which is preliminary data.</text>
</comment>
<dbReference type="Proteomes" id="UP000326340">
    <property type="component" value="Unassembled WGS sequence"/>
</dbReference>
<dbReference type="AlphaFoldDB" id="A0A5Q4BB13"/>
<dbReference type="OrthoDB" id="4851591at2759"/>
<keyword evidence="3" id="KW-1185">Reference proteome</keyword>
<feature type="region of interest" description="Disordered" evidence="1">
    <location>
        <begin position="111"/>
        <end position="131"/>
    </location>
</feature>
<protein>
    <submittedName>
        <fullName evidence="2">Uncharacterized protein</fullName>
    </submittedName>
</protein>
<evidence type="ECO:0000256" key="1">
    <source>
        <dbReference type="SAM" id="MobiDB-lite"/>
    </source>
</evidence>
<organism evidence="2 3">
    <name type="scientific">Colletotrichum shisoi</name>
    <dbReference type="NCBI Taxonomy" id="2078593"/>
    <lineage>
        <taxon>Eukaryota</taxon>
        <taxon>Fungi</taxon>
        <taxon>Dikarya</taxon>
        <taxon>Ascomycota</taxon>
        <taxon>Pezizomycotina</taxon>
        <taxon>Sordariomycetes</taxon>
        <taxon>Hypocreomycetidae</taxon>
        <taxon>Glomerellales</taxon>
        <taxon>Glomerellaceae</taxon>
        <taxon>Colletotrichum</taxon>
        <taxon>Colletotrichum destructivum species complex</taxon>
    </lineage>
</organism>
<accession>A0A5Q4BB13</accession>
<evidence type="ECO:0000313" key="2">
    <source>
        <dbReference type="EMBL" id="TQN64148.1"/>
    </source>
</evidence>
<gene>
    <name evidence="2" type="ORF">CSHISOI_11275</name>
</gene>
<dbReference type="EMBL" id="PUHP01002778">
    <property type="protein sequence ID" value="TQN64148.1"/>
    <property type="molecule type" value="Genomic_DNA"/>
</dbReference>
<evidence type="ECO:0000313" key="3">
    <source>
        <dbReference type="Proteomes" id="UP000326340"/>
    </source>
</evidence>
<dbReference type="PANTHER" id="PTHR33112:SF10">
    <property type="entry name" value="TOL"/>
    <property type="match status" value="1"/>
</dbReference>
<feature type="compositionally biased region" description="Polar residues" evidence="1">
    <location>
        <begin position="122"/>
        <end position="131"/>
    </location>
</feature>